<reference evidence="1 2" key="1">
    <citation type="submission" date="2024-05" db="EMBL/GenBank/DDBJ databases">
        <title>Genome sequencing and assembly of Indian major carp, Cirrhinus mrigala (Hamilton, 1822).</title>
        <authorList>
            <person name="Mohindra V."/>
            <person name="Chowdhury L.M."/>
            <person name="Lal K."/>
            <person name="Jena J.K."/>
        </authorList>
    </citation>
    <scope>NUCLEOTIDE SEQUENCE [LARGE SCALE GENOMIC DNA]</scope>
    <source>
        <strain evidence="1">CM1030</strain>
        <tissue evidence="1">Blood</tissue>
    </source>
</reference>
<organism evidence="1 2">
    <name type="scientific">Cirrhinus mrigala</name>
    <name type="common">Mrigala</name>
    <dbReference type="NCBI Taxonomy" id="683832"/>
    <lineage>
        <taxon>Eukaryota</taxon>
        <taxon>Metazoa</taxon>
        <taxon>Chordata</taxon>
        <taxon>Craniata</taxon>
        <taxon>Vertebrata</taxon>
        <taxon>Euteleostomi</taxon>
        <taxon>Actinopterygii</taxon>
        <taxon>Neopterygii</taxon>
        <taxon>Teleostei</taxon>
        <taxon>Ostariophysi</taxon>
        <taxon>Cypriniformes</taxon>
        <taxon>Cyprinidae</taxon>
        <taxon>Labeoninae</taxon>
        <taxon>Labeonini</taxon>
        <taxon>Cirrhinus</taxon>
    </lineage>
</organism>
<dbReference type="EMBL" id="JAMKFB020000001">
    <property type="protein sequence ID" value="KAL0203298.1"/>
    <property type="molecule type" value="Genomic_DNA"/>
</dbReference>
<keyword evidence="2" id="KW-1185">Reference proteome</keyword>
<feature type="non-terminal residue" evidence="1">
    <location>
        <position position="1"/>
    </location>
</feature>
<dbReference type="Proteomes" id="UP001529510">
    <property type="component" value="Unassembled WGS sequence"/>
</dbReference>
<dbReference type="AlphaFoldDB" id="A0ABD0RZX1"/>
<feature type="non-terminal residue" evidence="1">
    <location>
        <position position="57"/>
    </location>
</feature>
<sequence length="57" mass="6151">NEVSEVLCASRPTTCPLDPVPSQPLQVISSSFLPTLTHIINISLTAGRFPTAFKQAR</sequence>
<gene>
    <name evidence="1" type="ORF">M9458_001316</name>
</gene>
<name>A0ABD0RZX1_CIRMR</name>
<protein>
    <submittedName>
        <fullName evidence="1">Uncharacterized protein</fullName>
    </submittedName>
</protein>
<comment type="caution">
    <text evidence="1">The sequence shown here is derived from an EMBL/GenBank/DDBJ whole genome shotgun (WGS) entry which is preliminary data.</text>
</comment>
<evidence type="ECO:0000313" key="1">
    <source>
        <dbReference type="EMBL" id="KAL0203298.1"/>
    </source>
</evidence>
<proteinExistence type="predicted"/>
<accession>A0ABD0RZX1</accession>
<evidence type="ECO:0000313" key="2">
    <source>
        <dbReference type="Proteomes" id="UP001529510"/>
    </source>
</evidence>